<dbReference type="PROSITE" id="PS50879">
    <property type="entry name" value="RNASE_H_1"/>
    <property type="match status" value="1"/>
</dbReference>
<dbReference type="CDD" id="cd09279">
    <property type="entry name" value="RNase_HI_like"/>
    <property type="match status" value="1"/>
</dbReference>
<evidence type="ECO:0000313" key="2">
    <source>
        <dbReference type="EMBL" id="QHU04241.1"/>
    </source>
</evidence>
<protein>
    <recommendedName>
        <fullName evidence="1">RNase H type-1 domain-containing protein</fullName>
    </recommendedName>
</protein>
<dbReference type="PANTHER" id="PTHR47723">
    <property type="entry name" value="OS05G0353850 PROTEIN"/>
    <property type="match status" value="1"/>
</dbReference>
<proteinExistence type="predicted"/>
<organism evidence="2">
    <name type="scientific">viral metagenome</name>
    <dbReference type="NCBI Taxonomy" id="1070528"/>
    <lineage>
        <taxon>unclassified sequences</taxon>
        <taxon>metagenomes</taxon>
        <taxon>organismal metagenomes</taxon>
    </lineage>
</organism>
<dbReference type="InterPro" id="IPR053151">
    <property type="entry name" value="RNase_H-like"/>
</dbReference>
<reference evidence="2" key="1">
    <citation type="journal article" date="2020" name="Nature">
        <title>Giant virus diversity and host interactions through global metagenomics.</title>
        <authorList>
            <person name="Schulz F."/>
            <person name="Roux S."/>
            <person name="Paez-Espino D."/>
            <person name="Jungbluth S."/>
            <person name="Walsh D.A."/>
            <person name="Denef V.J."/>
            <person name="McMahon K.D."/>
            <person name="Konstantinidis K.T."/>
            <person name="Eloe-Fadrosh E.A."/>
            <person name="Kyrpides N.C."/>
            <person name="Woyke T."/>
        </authorList>
    </citation>
    <scope>NUCLEOTIDE SEQUENCE</scope>
    <source>
        <strain evidence="2">GVMAG-M-3300027708-39</strain>
    </source>
</reference>
<dbReference type="PANTHER" id="PTHR47723:SF19">
    <property type="entry name" value="POLYNUCLEOTIDYL TRANSFERASE, RIBONUCLEASE H-LIKE SUPERFAMILY PROTEIN"/>
    <property type="match status" value="1"/>
</dbReference>
<dbReference type="GO" id="GO:0003676">
    <property type="term" value="F:nucleic acid binding"/>
    <property type="evidence" value="ECO:0007669"/>
    <property type="project" value="InterPro"/>
</dbReference>
<accession>A0A6C0JH15</accession>
<evidence type="ECO:0000259" key="1">
    <source>
        <dbReference type="PROSITE" id="PS50879"/>
    </source>
</evidence>
<dbReference type="InterPro" id="IPR012337">
    <property type="entry name" value="RNaseH-like_sf"/>
</dbReference>
<dbReference type="Pfam" id="PF13456">
    <property type="entry name" value="RVT_3"/>
    <property type="match status" value="1"/>
</dbReference>
<name>A0A6C0JH15_9ZZZZ</name>
<dbReference type="Gene3D" id="3.30.420.10">
    <property type="entry name" value="Ribonuclease H-like superfamily/Ribonuclease H"/>
    <property type="match status" value="1"/>
</dbReference>
<dbReference type="SUPFAM" id="SSF53098">
    <property type="entry name" value="Ribonuclease H-like"/>
    <property type="match status" value="1"/>
</dbReference>
<dbReference type="EMBL" id="MN740394">
    <property type="protein sequence ID" value="QHU04241.1"/>
    <property type="molecule type" value="Genomic_DNA"/>
</dbReference>
<dbReference type="AlphaFoldDB" id="A0A6C0JH15"/>
<dbReference type="InterPro" id="IPR002156">
    <property type="entry name" value="RNaseH_domain"/>
</dbReference>
<dbReference type="GO" id="GO:0004523">
    <property type="term" value="F:RNA-DNA hybrid ribonuclease activity"/>
    <property type="evidence" value="ECO:0007669"/>
    <property type="project" value="InterPro"/>
</dbReference>
<sequence>MTMLMKSGITNLTAILGKKKPKIYPQNYYLLQFDGCSKGNPGMAAAGAVLYKNDIEIWSGSKFLGYNETNNYAEYMGLIMGLSKAIEFDISELIVEGDSMLIIKQMNGENQVRSSNIIELHKLAMQLKLKFSNIIFTHIYRENNKKADDLCNEAIDKIVKFDNIV</sequence>
<dbReference type="InterPro" id="IPR036397">
    <property type="entry name" value="RNaseH_sf"/>
</dbReference>
<feature type="domain" description="RNase H type-1" evidence="1">
    <location>
        <begin position="25"/>
        <end position="164"/>
    </location>
</feature>